<accession>A0AAN9CI98</accession>
<dbReference type="Gene3D" id="1.10.720.30">
    <property type="entry name" value="SAP domain"/>
    <property type="match status" value="1"/>
</dbReference>
<dbReference type="SMART" id="SM00355">
    <property type="entry name" value="ZnF_C2H2"/>
    <property type="match status" value="2"/>
</dbReference>
<dbReference type="PROSITE" id="PS00028">
    <property type="entry name" value="ZINC_FINGER_C2H2_1"/>
    <property type="match status" value="1"/>
</dbReference>
<dbReference type="InterPro" id="IPR038765">
    <property type="entry name" value="Papain-like_cys_pep_sf"/>
</dbReference>
<dbReference type="EMBL" id="JAYKXH010000018">
    <property type="protein sequence ID" value="KAK7137285.1"/>
    <property type="molecule type" value="Genomic_DNA"/>
</dbReference>
<reference evidence="3 4" key="1">
    <citation type="submission" date="2024-02" db="EMBL/GenBank/DDBJ databases">
        <title>Chromosome-level genome assembly of the Eurasian Minnow (Phoxinus phoxinus).</title>
        <authorList>
            <person name="Oriowo T.O."/>
            <person name="Martin S."/>
            <person name="Stange M."/>
            <person name="Chrysostomakis Y."/>
            <person name="Brown T."/>
            <person name="Winkler S."/>
            <person name="Kukowka S."/>
            <person name="Myers E.W."/>
            <person name="Bohne A."/>
        </authorList>
    </citation>
    <scope>NUCLEOTIDE SEQUENCE [LARGE SCALE GENOMIC DNA]</scope>
    <source>
        <strain evidence="3">ZFMK-TIS-60720</strain>
        <tissue evidence="3">Whole Organism</tissue>
    </source>
</reference>
<dbReference type="PANTHER" id="PTHR17609:SF3">
    <property type="entry name" value="SAP DOMAIN-CONTAINING PROTEIN"/>
    <property type="match status" value="1"/>
</dbReference>
<evidence type="ECO:0000313" key="4">
    <source>
        <dbReference type="Proteomes" id="UP001364617"/>
    </source>
</evidence>
<organism evidence="3 4">
    <name type="scientific">Phoxinus phoxinus</name>
    <name type="common">Eurasian minnow</name>
    <dbReference type="NCBI Taxonomy" id="58324"/>
    <lineage>
        <taxon>Eukaryota</taxon>
        <taxon>Metazoa</taxon>
        <taxon>Chordata</taxon>
        <taxon>Craniata</taxon>
        <taxon>Vertebrata</taxon>
        <taxon>Euteleostomi</taxon>
        <taxon>Actinopterygii</taxon>
        <taxon>Neopterygii</taxon>
        <taxon>Teleostei</taxon>
        <taxon>Ostariophysi</taxon>
        <taxon>Cypriniformes</taxon>
        <taxon>Leuciscidae</taxon>
        <taxon>Phoxininae</taxon>
        <taxon>Phoxinus</taxon>
    </lineage>
</organism>
<dbReference type="Proteomes" id="UP001364617">
    <property type="component" value="Unassembled WGS sequence"/>
</dbReference>
<feature type="domain" description="SAP" evidence="2">
    <location>
        <begin position="695"/>
        <end position="729"/>
    </location>
</feature>
<evidence type="ECO:0000259" key="2">
    <source>
        <dbReference type="PROSITE" id="PS50800"/>
    </source>
</evidence>
<feature type="region of interest" description="Disordered" evidence="1">
    <location>
        <begin position="382"/>
        <end position="405"/>
    </location>
</feature>
<proteinExistence type="predicted"/>
<feature type="compositionally biased region" description="Polar residues" evidence="1">
    <location>
        <begin position="977"/>
        <end position="987"/>
    </location>
</feature>
<dbReference type="SUPFAM" id="SSF54001">
    <property type="entry name" value="Cysteine proteinases"/>
    <property type="match status" value="1"/>
</dbReference>
<dbReference type="Pfam" id="PF18717">
    <property type="entry name" value="CxC4"/>
    <property type="match status" value="1"/>
</dbReference>
<dbReference type="InterPro" id="IPR040648">
    <property type="entry name" value="HMGXB3_CxC4"/>
</dbReference>
<protein>
    <recommendedName>
        <fullName evidence="2">SAP domain-containing protein</fullName>
    </recommendedName>
</protein>
<evidence type="ECO:0000313" key="3">
    <source>
        <dbReference type="EMBL" id="KAK7137285.1"/>
    </source>
</evidence>
<dbReference type="PROSITE" id="PS50800">
    <property type="entry name" value="SAP"/>
    <property type="match status" value="1"/>
</dbReference>
<dbReference type="InterPro" id="IPR036361">
    <property type="entry name" value="SAP_dom_sf"/>
</dbReference>
<comment type="caution">
    <text evidence="3">The sequence shown here is derived from an EMBL/GenBank/DDBJ whole genome shotgun (WGS) entry which is preliminary data.</text>
</comment>
<name>A0AAN9CI98_9TELE</name>
<dbReference type="InterPro" id="IPR013087">
    <property type="entry name" value="Znf_C2H2_type"/>
</dbReference>
<feature type="region of interest" description="Disordered" evidence="1">
    <location>
        <begin position="36"/>
        <end position="118"/>
    </location>
</feature>
<keyword evidence="4" id="KW-1185">Reference proteome</keyword>
<dbReference type="PANTHER" id="PTHR17609">
    <property type="entry name" value="HMG DOMAIN-CONTAINING PROTEIN 3"/>
    <property type="match status" value="1"/>
</dbReference>
<dbReference type="AlphaFoldDB" id="A0AAN9CI98"/>
<sequence>MYTCKWGCRKESHYHCCACILMFQRKKQLLRHLSTCHPQPAEGQPHPQPAEGQPHPQPAEGQPHPQPAEGQPHPQPAEGQPHPQPAEGQPHPQPAEGQPHRQPAEGPLHSFSPQALEGPLNPMEAMVEARLHPVEAMVELHQPKKTVGLRSRVRKVKCTKCELVLNKKNLKQHMRRRHSTVKEDITADRHLACQPIEIERGIFAVVKSFSSNSAPIHVQKRTSGPSHQIRCEQDACVRNTEVMHRSGFISFDCAHLQSLQYCPPPLSPQIELREDVLRDIVSSRWFSEERKRACLLKKTAANAEGIPFSVDVEVGSSSSRRYVSIYEANLSYYNKFGRVMVMFDTANNTWHCHCVKAKQACVHKAIAKWHFFQTRKELFTGDESEDTQDSQGSEDKVETVTSSDFQYPPRDQDLGRIVRYIHNKKRLPADLPAKVYGLTSETEVPKHLMPKECVCPECPGDLPLGEPLIISKSAKIITVKGIIEGVTTYGKKCSRCGMMVRYQEWEDGLHNFNDKVILTLHLCLYLRNCLQTHTALGRAIETWELTSGQQYPNKNSLIHGYLHFEALTDHDYNFSCVRCGHHPPVVVMDLHKSCVFSLAVSELEDPPDGFDGEVDIDEFWDSLCLERIARGFVPSDKQNPFAVKPTYHHWAPWIGPHTRKSNKVLNTEHEKVHTTRHPKEQTETDITEDRLLDEVSNLKVHAIRKLCRECGIDSQGSKMELVLRLREEMKTRSKFDKIFQKVWGASGGWAVVMCPCGQVVSLKFNIRAESPRDFTDLLLSWKHMPNICIYDFARGLAVHANLREPETMPFSPHEGRLLDPSHENLQYASNGGMVNLPWLNTKKTVPDPGGHPLTGSADHYCLYDRFHEGNTKDPKDILRRIKMVPELAGRINSQVAEQLFSTMKKNNYYMNMLSPSAHVFMMRNVIHNYNQRKNKKIKEELKKLVTPEIQLCLNEHGQAEFCASQPTGLSPDPVVAASSQPAETGFSSDPDLSPPSKRSRLQSLSSAVDRTNPNFTVADWKQEPNARLCELLDYVLDSKGDPKEEIVQANNSILTRSDFWTLGLERDVEATIANCCFNIIVKTAIAHGIATVTVDAYVVVTWLPPYEASPIAKMICDFASKDVVLLPAWQPGHWTLCVSKLTLKWLFLSQILCCYY</sequence>
<dbReference type="InterPro" id="IPR003034">
    <property type="entry name" value="SAP_dom"/>
</dbReference>
<evidence type="ECO:0000256" key="1">
    <source>
        <dbReference type="SAM" id="MobiDB-lite"/>
    </source>
</evidence>
<gene>
    <name evidence="3" type="ORF">R3I93_017387</name>
</gene>
<dbReference type="InterPro" id="IPR039598">
    <property type="entry name" value="HMGXB3"/>
</dbReference>
<feature type="region of interest" description="Disordered" evidence="1">
    <location>
        <begin position="972"/>
        <end position="1006"/>
    </location>
</feature>